<protein>
    <submittedName>
        <fullName evidence="1">Uncharacterized protein</fullName>
    </submittedName>
</protein>
<accession>A0A6J5JGC8</accession>
<dbReference type="EMBL" id="CABWIL020000025">
    <property type="protein sequence ID" value="CAB3970679.1"/>
    <property type="molecule type" value="Genomic_DNA"/>
</dbReference>
<evidence type="ECO:0000313" key="2">
    <source>
        <dbReference type="Proteomes" id="UP000494301"/>
    </source>
</evidence>
<dbReference type="GeneID" id="61530182"/>
<reference evidence="1 2" key="1">
    <citation type="submission" date="2020-04" db="EMBL/GenBank/DDBJ databases">
        <authorList>
            <person name="Depoorter E."/>
        </authorList>
    </citation>
    <scope>NUCLEOTIDE SEQUENCE [LARGE SCALE GENOMIC DNA]</scope>
    <source>
        <strain evidence="1 2">BCC0217</strain>
    </source>
</reference>
<organism evidence="1 2">
    <name type="scientific">Burkholderia aenigmatica</name>
    <dbReference type="NCBI Taxonomy" id="2015348"/>
    <lineage>
        <taxon>Bacteria</taxon>
        <taxon>Pseudomonadati</taxon>
        <taxon>Pseudomonadota</taxon>
        <taxon>Betaproteobacteria</taxon>
        <taxon>Burkholderiales</taxon>
        <taxon>Burkholderiaceae</taxon>
        <taxon>Burkholderia</taxon>
        <taxon>Burkholderia cepacia complex</taxon>
    </lineage>
</organism>
<dbReference type="AlphaFoldDB" id="A0A6J5JGC8"/>
<name>A0A6J5JGC8_9BURK</name>
<sequence>MRNVYEVSVSQTREYFAYIEVVADSEEEAREIAEEKIKAPDDINWSWGGNYPVEIDDVEFQYEEDDEENEDE</sequence>
<gene>
    <name evidence="1" type="ORF">BLA3211_06063</name>
</gene>
<proteinExistence type="predicted"/>
<evidence type="ECO:0000313" key="1">
    <source>
        <dbReference type="EMBL" id="CAB3970679.1"/>
    </source>
</evidence>
<dbReference type="Proteomes" id="UP000494301">
    <property type="component" value="Unassembled WGS sequence"/>
</dbReference>
<dbReference type="RefSeq" id="WP_150981143.1">
    <property type="nucleotide sequence ID" value="NZ_CABWIL020000025.1"/>
</dbReference>